<dbReference type="PANTHER" id="PTHR43185">
    <property type="entry name" value="FERROUS IRON TRANSPORT PROTEIN B"/>
    <property type="match status" value="1"/>
</dbReference>
<dbReference type="GO" id="GO:0005886">
    <property type="term" value="C:plasma membrane"/>
    <property type="evidence" value="ECO:0007669"/>
    <property type="project" value="TreeGrafter"/>
</dbReference>
<feature type="domain" description="G" evidence="2">
    <location>
        <begin position="3"/>
        <end position="73"/>
    </location>
</feature>
<keyword evidence="1" id="KW-0472">Membrane</keyword>
<accession>A0A7G9ZA63</accession>
<dbReference type="NCBIfam" id="TIGR00231">
    <property type="entry name" value="small_GTP"/>
    <property type="match status" value="1"/>
</dbReference>
<reference evidence="3" key="1">
    <citation type="submission" date="2020-06" db="EMBL/GenBank/DDBJ databases">
        <title>Unique genomic features of the anaerobic methanotrophic archaea.</title>
        <authorList>
            <person name="Chadwick G.L."/>
            <person name="Skennerton C.T."/>
            <person name="Laso-Perez R."/>
            <person name="Leu A.O."/>
            <person name="Speth D.R."/>
            <person name="Yu H."/>
            <person name="Morgan-Lang C."/>
            <person name="Hatzenpichler R."/>
            <person name="Goudeau D."/>
            <person name="Malmstrom R."/>
            <person name="Brazelton W.J."/>
            <person name="Woyke T."/>
            <person name="Hallam S.J."/>
            <person name="Tyson G.W."/>
            <person name="Wegener G."/>
            <person name="Boetius A."/>
            <person name="Orphan V."/>
        </authorList>
    </citation>
    <scope>NUCLEOTIDE SEQUENCE</scope>
</reference>
<name>A0A7G9ZA63_9EURY</name>
<gene>
    <name evidence="3" type="primary">der</name>
    <name evidence="3" type="ORF">BDIJAAHH_00020</name>
</gene>
<protein>
    <submittedName>
        <fullName evidence="3">GTPase Der</fullName>
    </submittedName>
</protein>
<dbReference type="SUPFAM" id="SSF52540">
    <property type="entry name" value="P-loop containing nucleoside triphosphate hydrolases"/>
    <property type="match status" value="1"/>
</dbReference>
<dbReference type="InterPro" id="IPR005225">
    <property type="entry name" value="Small_GTP-bd"/>
</dbReference>
<dbReference type="InterPro" id="IPR050860">
    <property type="entry name" value="FeoB_GTPase"/>
</dbReference>
<sequence length="96" mass="10205">MKKISLMGCPNVGKSVVFSRLTGVNVISSNYPGTTVDFTKGTTRIGSAKFELVDVPGALATRIMETEKQRFIAATLMAIAVSLSVGTIMRLILIGI</sequence>
<organism evidence="3">
    <name type="scientific">Candidatus Methanophaga sp. ANME-1 ERB7</name>
    <dbReference type="NCBI Taxonomy" id="2759913"/>
    <lineage>
        <taxon>Archaea</taxon>
        <taxon>Methanobacteriati</taxon>
        <taxon>Methanobacteriota</taxon>
        <taxon>Stenosarchaea group</taxon>
        <taxon>Methanomicrobia</taxon>
        <taxon>Candidatus Methanophagales</taxon>
        <taxon>Candidatus Methanophagaceae</taxon>
        <taxon>Candidatus Methanophaga</taxon>
    </lineage>
</organism>
<evidence type="ECO:0000256" key="1">
    <source>
        <dbReference type="SAM" id="Phobius"/>
    </source>
</evidence>
<dbReference type="Gene3D" id="3.40.50.300">
    <property type="entry name" value="P-loop containing nucleotide triphosphate hydrolases"/>
    <property type="match status" value="1"/>
</dbReference>
<evidence type="ECO:0000259" key="2">
    <source>
        <dbReference type="Pfam" id="PF01926"/>
    </source>
</evidence>
<dbReference type="PANTHER" id="PTHR43185:SF1">
    <property type="entry name" value="FE(2+) TRANSPORTER FEOB"/>
    <property type="match status" value="1"/>
</dbReference>
<dbReference type="EMBL" id="MT631680">
    <property type="protein sequence ID" value="QNO57147.1"/>
    <property type="molecule type" value="Genomic_DNA"/>
</dbReference>
<dbReference type="PRINTS" id="PR00326">
    <property type="entry name" value="GTP1OBG"/>
</dbReference>
<evidence type="ECO:0000313" key="3">
    <source>
        <dbReference type="EMBL" id="QNO57147.1"/>
    </source>
</evidence>
<proteinExistence type="predicted"/>
<feature type="transmembrane region" description="Helical" evidence="1">
    <location>
        <begin position="71"/>
        <end position="93"/>
    </location>
</feature>
<dbReference type="Pfam" id="PF01926">
    <property type="entry name" value="MMR_HSR1"/>
    <property type="match status" value="1"/>
</dbReference>
<dbReference type="InterPro" id="IPR006073">
    <property type="entry name" value="GTP-bd"/>
</dbReference>
<dbReference type="AlphaFoldDB" id="A0A7G9ZA63"/>
<dbReference type="GO" id="GO:0005525">
    <property type="term" value="F:GTP binding"/>
    <property type="evidence" value="ECO:0007669"/>
    <property type="project" value="InterPro"/>
</dbReference>
<keyword evidence="1" id="KW-0812">Transmembrane</keyword>
<keyword evidence="1" id="KW-1133">Transmembrane helix</keyword>
<dbReference type="InterPro" id="IPR027417">
    <property type="entry name" value="P-loop_NTPase"/>
</dbReference>
<dbReference type="GO" id="GO:0015093">
    <property type="term" value="F:ferrous iron transmembrane transporter activity"/>
    <property type="evidence" value="ECO:0007669"/>
    <property type="project" value="TreeGrafter"/>
</dbReference>